<dbReference type="InterPro" id="IPR001647">
    <property type="entry name" value="HTH_TetR"/>
</dbReference>
<organism evidence="7 8">
    <name type="scientific">Neorhizobium alkalisoli</name>
    <dbReference type="NCBI Taxonomy" id="528178"/>
    <lineage>
        <taxon>Bacteria</taxon>
        <taxon>Pseudomonadati</taxon>
        <taxon>Pseudomonadota</taxon>
        <taxon>Alphaproteobacteria</taxon>
        <taxon>Hyphomicrobiales</taxon>
        <taxon>Rhizobiaceae</taxon>
        <taxon>Rhizobium/Agrobacterium group</taxon>
        <taxon>Neorhizobium</taxon>
    </lineage>
</organism>
<evidence type="ECO:0000256" key="4">
    <source>
        <dbReference type="ARBA" id="ARBA00023163"/>
    </source>
</evidence>
<evidence type="ECO:0000256" key="2">
    <source>
        <dbReference type="ARBA" id="ARBA00023015"/>
    </source>
</evidence>
<keyword evidence="1" id="KW-0678">Repressor</keyword>
<dbReference type="RefSeq" id="WP_145631531.1">
    <property type="nucleotide sequence ID" value="NZ_VIWP01000001.1"/>
</dbReference>
<evidence type="ECO:0000256" key="3">
    <source>
        <dbReference type="ARBA" id="ARBA00023125"/>
    </source>
</evidence>
<dbReference type="InterPro" id="IPR023772">
    <property type="entry name" value="DNA-bd_HTH_TetR-type_CS"/>
</dbReference>
<gene>
    <name evidence="7" type="ORF">FHW37_101237</name>
</gene>
<evidence type="ECO:0000313" key="7">
    <source>
        <dbReference type="EMBL" id="TWF58433.1"/>
    </source>
</evidence>
<dbReference type="Gene3D" id="1.10.357.10">
    <property type="entry name" value="Tetracycline Repressor, domain 2"/>
    <property type="match status" value="1"/>
</dbReference>
<dbReference type="SUPFAM" id="SSF48498">
    <property type="entry name" value="Tetracyclin repressor-like, C-terminal domain"/>
    <property type="match status" value="1"/>
</dbReference>
<dbReference type="GO" id="GO:0003677">
    <property type="term" value="F:DNA binding"/>
    <property type="evidence" value="ECO:0007669"/>
    <property type="project" value="UniProtKB-UniRule"/>
</dbReference>
<keyword evidence="2" id="KW-0805">Transcription regulation</keyword>
<proteinExistence type="predicted"/>
<feature type="domain" description="HTH tetR-type" evidence="6">
    <location>
        <begin position="9"/>
        <end position="69"/>
    </location>
</feature>
<dbReference type="InterPro" id="IPR036271">
    <property type="entry name" value="Tet_transcr_reg_TetR-rel_C_sf"/>
</dbReference>
<dbReference type="AlphaFoldDB" id="A0A561R744"/>
<name>A0A561R744_9HYPH</name>
<keyword evidence="8" id="KW-1185">Reference proteome</keyword>
<dbReference type="Proteomes" id="UP000320653">
    <property type="component" value="Unassembled WGS sequence"/>
</dbReference>
<evidence type="ECO:0000313" key="8">
    <source>
        <dbReference type="Proteomes" id="UP000320653"/>
    </source>
</evidence>
<dbReference type="SUPFAM" id="SSF46689">
    <property type="entry name" value="Homeodomain-like"/>
    <property type="match status" value="1"/>
</dbReference>
<dbReference type="EMBL" id="VIWP01000001">
    <property type="protein sequence ID" value="TWF58433.1"/>
    <property type="molecule type" value="Genomic_DNA"/>
</dbReference>
<evidence type="ECO:0000256" key="1">
    <source>
        <dbReference type="ARBA" id="ARBA00022491"/>
    </source>
</evidence>
<dbReference type="PRINTS" id="PR00455">
    <property type="entry name" value="HTHTETR"/>
</dbReference>
<dbReference type="Pfam" id="PF00440">
    <property type="entry name" value="TetR_N"/>
    <property type="match status" value="1"/>
</dbReference>
<dbReference type="PANTHER" id="PTHR47506:SF6">
    <property type="entry name" value="HTH-TYPE TRANSCRIPTIONAL REPRESSOR NEMR"/>
    <property type="match status" value="1"/>
</dbReference>
<dbReference type="PROSITE" id="PS01081">
    <property type="entry name" value="HTH_TETR_1"/>
    <property type="match status" value="1"/>
</dbReference>
<accession>A0A561R744</accession>
<comment type="caution">
    <text evidence="7">The sequence shown here is derived from an EMBL/GenBank/DDBJ whole genome shotgun (WGS) entry which is preliminary data.</text>
</comment>
<sequence length="203" mass="22716">MRRTKAEAAETRASILVAAEQLFFEKGVANSSLDEIATVAGVTRGAIYWHFANKGELFLDLYNAAQLPRVNMADVADLDCDERHALAAVETAACDWLETLASDVHRQRLISILLRTNFTEETQPVLDALEKLEEEHASHIENILTKAARNGRLTPGWTPRTSCRAVKWLIKGVCWEWLLFGQKFDLAKEGGDSVRNLFASFRA</sequence>
<dbReference type="PROSITE" id="PS50977">
    <property type="entry name" value="HTH_TETR_2"/>
    <property type="match status" value="1"/>
</dbReference>
<evidence type="ECO:0000256" key="5">
    <source>
        <dbReference type="PROSITE-ProRule" id="PRU00335"/>
    </source>
</evidence>
<dbReference type="InterPro" id="IPR009057">
    <property type="entry name" value="Homeodomain-like_sf"/>
</dbReference>
<protein>
    <submittedName>
        <fullName evidence="7">TetR family transcriptional regulator</fullName>
    </submittedName>
</protein>
<keyword evidence="4" id="KW-0804">Transcription</keyword>
<dbReference type="PANTHER" id="PTHR47506">
    <property type="entry name" value="TRANSCRIPTIONAL REGULATORY PROTEIN"/>
    <property type="match status" value="1"/>
</dbReference>
<dbReference type="InterPro" id="IPR013572">
    <property type="entry name" value="Tscrpt_reg_MAATS_C"/>
</dbReference>
<feature type="DNA-binding region" description="H-T-H motif" evidence="5">
    <location>
        <begin position="32"/>
        <end position="51"/>
    </location>
</feature>
<keyword evidence="3 5" id="KW-0238">DNA-binding</keyword>
<dbReference type="OrthoDB" id="9798857at2"/>
<dbReference type="Pfam" id="PF08361">
    <property type="entry name" value="TetR_C_2"/>
    <property type="match status" value="1"/>
</dbReference>
<reference evidence="7 8" key="1">
    <citation type="submission" date="2019-06" db="EMBL/GenBank/DDBJ databases">
        <title>Sorghum-associated microbial communities from plants grown in Nebraska, USA.</title>
        <authorList>
            <person name="Schachtman D."/>
        </authorList>
    </citation>
    <scope>NUCLEOTIDE SEQUENCE [LARGE SCALE GENOMIC DNA]</scope>
    <source>
        <strain evidence="7 8">1225</strain>
    </source>
</reference>
<evidence type="ECO:0000259" key="6">
    <source>
        <dbReference type="PROSITE" id="PS50977"/>
    </source>
</evidence>